<dbReference type="GO" id="GO:0046983">
    <property type="term" value="F:protein dimerization activity"/>
    <property type="evidence" value="ECO:0007669"/>
    <property type="project" value="InterPro"/>
</dbReference>
<dbReference type="SUPFAM" id="SSF53098">
    <property type="entry name" value="Ribonuclease H-like"/>
    <property type="match status" value="1"/>
</dbReference>
<keyword evidence="1" id="KW-1133">Transmembrane helix</keyword>
<evidence type="ECO:0000313" key="3">
    <source>
        <dbReference type="EMBL" id="MBY71647.1"/>
    </source>
</evidence>
<dbReference type="EMBL" id="GGMS01002444">
    <property type="protein sequence ID" value="MBY71647.1"/>
    <property type="molecule type" value="Transcribed_RNA"/>
</dbReference>
<dbReference type="InterPro" id="IPR008906">
    <property type="entry name" value="HATC_C_dom"/>
</dbReference>
<evidence type="ECO:0000259" key="2">
    <source>
        <dbReference type="Pfam" id="PF05699"/>
    </source>
</evidence>
<proteinExistence type="predicted"/>
<keyword evidence="1" id="KW-0472">Membrane</keyword>
<gene>
    <name evidence="3" type="ORF">g.183409</name>
</gene>
<keyword evidence="1" id="KW-0812">Transmembrane</keyword>
<dbReference type="InterPro" id="IPR012337">
    <property type="entry name" value="RNaseH-like_sf"/>
</dbReference>
<accession>A0A2S2Q1J7</accession>
<feature type="transmembrane region" description="Helical" evidence="1">
    <location>
        <begin position="91"/>
        <end position="114"/>
    </location>
</feature>
<reference evidence="3" key="1">
    <citation type="submission" date="2018-04" db="EMBL/GenBank/DDBJ databases">
        <title>Transcriptome assembly of Sipha flava.</title>
        <authorList>
            <person name="Scully E.D."/>
            <person name="Geib S.M."/>
            <person name="Palmer N.A."/>
            <person name="Koch K."/>
            <person name="Bradshaw J."/>
            <person name="Heng-Moss T."/>
            <person name="Sarath G."/>
        </authorList>
    </citation>
    <scope>NUCLEOTIDE SEQUENCE</scope>
</reference>
<dbReference type="OrthoDB" id="6624805at2759"/>
<name>A0A2S2Q1J7_9HEMI</name>
<protein>
    <recommendedName>
        <fullName evidence="2">HAT C-terminal dimerisation domain-containing protein</fullName>
    </recommendedName>
</protein>
<sequence>MQLNESESENEENNEENNTVKLECKSCNNCVVCCYNVLIKYNLYSDAYHCLTMAYQYLLTLPCTQVACERSFYLLKIIKTRLRNSMNEEKLDAFMIMVVEKMFYLLLTMMMLLIC</sequence>
<evidence type="ECO:0000256" key="1">
    <source>
        <dbReference type="SAM" id="Phobius"/>
    </source>
</evidence>
<dbReference type="Pfam" id="PF05699">
    <property type="entry name" value="Dimer_Tnp_hAT"/>
    <property type="match status" value="1"/>
</dbReference>
<organism evidence="3">
    <name type="scientific">Sipha flava</name>
    <name type="common">yellow sugarcane aphid</name>
    <dbReference type="NCBI Taxonomy" id="143950"/>
    <lineage>
        <taxon>Eukaryota</taxon>
        <taxon>Metazoa</taxon>
        <taxon>Ecdysozoa</taxon>
        <taxon>Arthropoda</taxon>
        <taxon>Hexapoda</taxon>
        <taxon>Insecta</taxon>
        <taxon>Pterygota</taxon>
        <taxon>Neoptera</taxon>
        <taxon>Paraneoptera</taxon>
        <taxon>Hemiptera</taxon>
        <taxon>Sternorrhyncha</taxon>
        <taxon>Aphidomorpha</taxon>
        <taxon>Aphidoidea</taxon>
        <taxon>Aphididae</taxon>
        <taxon>Sipha</taxon>
    </lineage>
</organism>
<feature type="domain" description="HAT C-terminal dimerisation" evidence="2">
    <location>
        <begin position="36"/>
        <end position="97"/>
    </location>
</feature>
<dbReference type="AlphaFoldDB" id="A0A2S2Q1J7"/>